<dbReference type="PANTHER" id="PTHR10534">
    <property type="entry name" value="PYRIDOXAL KINASE"/>
    <property type="match status" value="1"/>
</dbReference>
<keyword evidence="4" id="KW-0547">Nucleotide-binding</keyword>
<evidence type="ECO:0000256" key="1">
    <source>
        <dbReference type="ARBA" id="ARBA00008805"/>
    </source>
</evidence>
<dbReference type="CDD" id="cd01173">
    <property type="entry name" value="pyridoxal_pyridoxamine_kinase"/>
    <property type="match status" value="1"/>
</dbReference>
<dbReference type="STRING" id="4781.A0A0P1B626"/>
<evidence type="ECO:0000313" key="8">
    <source>
        <dbReference type="EMBL" id="CEG49527.1"/>
    </source>
</evidence>
<comment type="similarity">
    <text evidence="1">Belongs to the pyridoxine kinase family.</text>
</comment>
<proteinExistence type="inferred from homology"/>
<dbReference type="SUPFAM" id="SSF53613">
    <property type="entry name" value="Ribokinase-like"/>
    <property type="match status" value="1"/>
</dbReference>
<dbReference type="EC" id="2.7.1.35" evidence="2"/>
<dbReference type="PANTHER" id="PTHR10534:SF2">
    <property type="entry name" value="PYRIDOXAL KINASE"/>
    <property type="match status" value="1"/>
</dbReference>
<keyword evidence="6" id="KW-0067">ATP-binding</keyword>
<dbReference type="GO" id="GO:0005829">
    <property type="term" value="C:cytosol"/>
    <property type="evidence" value="ECO:0007669"/>
    <property type="project" value="TreeGrafter"/>
</dbReference>
<dbReference type="GeneID" id="36402340"/>
<dbReference type="GO" id="GO:0005524">
    <property type="term" value="F:ATP binding"/>
    <property type="evidence" value="ECO:0007669"/>
    <property type="project" value="UniProtKB-KW"/>
</dbReference>
<dbReference type="Pfam" id="PF08543">
    <property type="entry name" value="Phos_pyr_kin"/>
    <property type="match status" value="1"/>
</dbReference>
<dbReference type="InterPro" id="IPR004625">
    <property type="entry name" value="PyrdxlKinase"/>
</dbReference>
<keyword evidence="3" id="KW-0808">Transferase</keyword>
<reference evidence="9" key="1">
    <citation type="submission" date="2014-09" db="EMBL/GenBank/DDBJ databases">
        <authorList>
            <person name="Sharma Rahul"/>
            <person name="Thines Marco"/>
        </authorList>
    </citation>
    <scope>NUCLEOTIDE SEQUENCE [LARGE SCALE GENOMIC DNA]</scope>
</reference>
<dbReference type="RefSeq" id="XP_024585896.1">
    <property type="nucleotide sequence ID" value="XM_024720726.1"/>
</dbReference>
<accession>A0A0P1B626</accession>
<dbReference type="Proteomes" id="UP000054928">
    <property type="component" value="Unassembled WGS sequence"/>
</dbReference>
<evidence type="ECO:0000256" key="3">
    <source>
        <dbReference type="ARBA" id="ARBA00022679"/>
    </source>
</evidence>
<dbReference type="GO" id="GO:0008478">
    <property type="term" value="F:pyridoxal kinase activity"/>
    <property type="evidence" value="ECO:0007669"/>
    <property type="project" value="UniProtKB-EC"/>
</dbReference>
<evidence type="ECO:0000256" key="5">
    <source>
        <dbReference type="ARBA" id="ARBA00022777"/>
    </source>
</evidence>
<dbReference type="OrthoDB" id="3689at2759"/>
<evidence type="ECO:0000256" key="6">
    <source>
        <dbReference type="ARBA" id="ARBA00022840"/>
    </source>
</evidence>
<sequence length="425" mass="47481">MVDDGRVLSIQSHVVQGYVGNKSAVFPLQILGFDVDPINSVQFSNHTGYATFTGRRLTGDELHELLDEAIVRVYERLRAAQTQSEHLVYVCDPVMGDLGKLYVPQELVDLYRLKVLPICDVLTPNQYECELLTEMKLQTVEEAMFACKKLHSLGPKVVVISSFHEAFENAMPKNLIVIGSKVVANNGKHFCEQFEIRFPWIDSYYTGTGDLFAALLLAWLYRFPNDFKRALENVISTIQDVLQITLNLGGKNCDLKLIQSRNVIAHPTVRFMAKPLAVPILFVFVDLNVLLTTSSDGQVIDVPANASIQRFELLYALLSLVGSENVTIVTNNTIPSAKALVDHFVSSDTRLKNISIKDIQEALFFNANESRKCETVIVTDSTNIIEQSSCSLFQVVSATASDIAVVTYIKKHNERCLLAYPLRSK</sequence>
<name>A0A0P1B626_PLAHL</name>
<dbReference type="GO" id="GO:0009443">
    <property type="term" value="P:pyridoxal 5'-phosphate salvage"/>
    <property type="evidence" value="ECO:0007669"/>
    <property type="project" value="InterPro"/>
</dbReference>
<keyword evidence="9" id="KW-1185">Reference proteome</keyword>
<dbReference type="Gene3D" id="3.40.1190.20">
    <property type="match status" value="1"/>
</dbReference>
<evidence type="ECO:0000259" key="7">
    <source>
        <dbReference type="Pfam" id="PF08543"/>
    </source>
</evidence>
<feature type="domain" description="Pyridoxamine kinase/Phosphomethylpyrimidine kinase" evidence="7">
    <location>
        <begin position="81"/>
        <end position="251"/>
    </location>
</feature>
<evidence type="ECO:0000256" key="4">
    <source>
        <dbReference type="ARBA" id="ARBA00022741"/>
    </source>
</evidence>
<dbReference type="AlphaFoldDB" id="A0A0P1B626"/>
<dbReference type="InterPro" id="IPR013749">
    <property type="entry name" value="PM/HMP-P_kinase-1"/>
</dbReference>
<dbReference type="OMA" id="HTQYGQW"/>
<dbReference type="InterPro" id="IPR029056">
    <property type="entry name" value="Ribokinase-like"/>
</dbReference>
<evidence type="ECO:0000256" key="2">
    <source>
        <dbReference type="ARBA" id="ARBA00012104"/>
    </source>
</evidence>
<protein>
    <recommendedName>
        <fullName evidence="2">pyridoxal kinase</fullName>
        <ecNumber evidence="2">2.7.1.35</ecNumber>
    </recommendedName>
</protein>
<keyword evidence="5 8" id="KW-0418">Kinase</keyword>
<evidence type="ECO:0000313" key="9">
    <source>
        <dbReference type="Proteomes" id="UP000054928"/>
    </source>
</evidence>
<organism evidence="8 9">
    <name type="scientific">Plasmopara halstedii</name>
    <name type="common">Downy mildew of sunflower</name>
    <dbReference type="NCBI Taxonomy" id="4781"/>
    <lineage>
        <taxon>Eukaryota</taxon>
        <taxon>Sar</taxon>
        <taxon>Stramenopiles</taxon>
        <taxon>Oomycota</taxon>
        <taxon>Peronosporomycetes</taxon>
        <taxon>Peronosporales</taxon>
        <taxon>Peronosporaceae</taxon>
        <taxon>Plasmopara</taxon>
    </lineage>
</organism>
<dbReference type="EMBL" id="CCYD01003055">
    <property type="protein sequence ID" value="CEG49527.1"/>
    <property type="molecule type" value="Genomic_DNA"/>
</dbReference>